<feature type="compositionally biased region" description="Basic and acidic residues" evidence="1">
    <location>
        <begin position="1"/>
        <end position="16"/>
    </location>
</feature>
<protein>
    <submittedName>
        <fullName evidence="2">Uncharacterized protein</fullName>
    </submittedName>
</protein>
<dbReference type="RefSeq" id="XP_066719872.1">
    <property type="nucleotide sequence ID" value="XM_066854017.1"/>
</dbReference>
<name>A0ABR1W8D5_9PEZI</name>
<dbReference type="EMBL" id="JAQQWL010000003">
    <property type="protein sequence ID" value="KAK8078801.1"/>
    <property type="molecule type" value="Genomic_DNA"/>
</dbReference>
<evidence type="ECO:0000256" key="1">
    <source>
        <dbReference type="SAM" id="MobiDB-lite"/>
    </source>
</evidence>
<keyword evidence="3" id="KW-1185">Reference proteome</keyword>
<gene>
    <name evidence="2" type="ORF">PG994_002608</name>
</gene>
<dbReference type="GeneID" id="92087080"/>
<proteinExistence type="predicted"/>
<reference evidence="2 3" key="1">
    <citation type="submission" date="2023-01" db="EMBL/GenBank/DDBJ databases">
        <title>Analysis of 21 Apiospora genomes using comparative genomics revels a genus with tremendous synthesis potential of carbohydrate active enzymes and secondary metabolites.</title>
        <authorList>
            <person name="Sorensen T."/>
        </authorList>
    </citation>
    <scope>NUCLEOTIDE SEQUENCE [LARGE SCALE GENOMIC DNA]</scope>
    <source>
        <strain evidence="2 3">CBS 135458</strain>
    </source>
</reference>
<dbReference type="Proteomes" id="UP001480595">
    <property type="component" value="Unassembled WGS sequence"/>
</dbReference>
<evidence type="ECO:0000313" key="3">
    <source>
        <dbReference type="Proteomes" id="UP001480595"/>
    </source>
</evidence>
<feature type="region of interest" description="Disordered" evidence="1">
    <location>
        <begin position="1"/>
        <end position="25"/>
    </location>
</feature>
<accession>A0ABR1W8D5</accession>
<comment type="caution">
    <text evidence="2">The sequence shown here is derived from an EMBL/GenBank/DDBJ whole genome shotgun (WGS) entry which is preliminary data.</text>
</comment>
<evidence type="ECO:0000313" key="2">
    <source>
        <dbReference type="EMBL" id="KAK8078801.1"/>
    </source>
</evidence>
<sequence length="123" mass="13370">MDRGGEPDRAHPDIRTGSHPNGCPSYMNSRGLVMALRDGGNITVSYLPSAGDWNEGGKTSNLFAMFTNGGGNVTTDKPEIDLAPIALSQDFHLYMTAKGGSRILEYEWSGTKPDSFWFTKVVL</sequence>
<organism evidence="2 3">
    <name type="scientific">Apiospora phragmitis</name>
    <dbReference type="NCBI Taxonomy" id="2905665"/>
    <lineage>
        <taxon>Eukaryota</taxon>
        <taxon>Fungi</taxon>
        <taxon>Dikarya</taxon>
        <taxon>Ascomycota</taxon>
        <taxon>Pezizomycotina</taxon>
        <taxon>Sordariomycetes</taxon>
        <taxon>Xylariomycetidae</taxon>
        <taxon>Amphisphaeriales</taxon>
        <taxon>Apiosporaceae</taxon>
        <taxon>Apiospora</taxon>
    </lineage>
</organism>